<proteinExistence type="predicted"/>
<gene>
    <name evidence="2" type="ORF">FF011L_07880</name>
</gene>
<organism evidence="2 3">
    <name type="scientific">Roseimaritima multifibrata</name>
    <dbReference type="NCBI Taxonomy" id="1930274"/>
    <lineage>
        <taxon>Bacteria</taxon>
        <taxon>Pseudomonadati</taxon>
        <taxon>Planctomycetota</taxon>
        <taxon>Planctomycetia</taxon>
        <taxon>Pirellulales</taxon>
        <taxon>Pirellulaceae</taxon>
        <taxon>Roseimaritima</taxon>
    </lineage>
</organism>
<dbReference type="Gene3D" id="3.30.700.10">
    <property type="entry name" value="Glycoprotein, Type 4 Pilin"/>
    <property type="match status" value="1"/>
</dbReference>
<dbReference type="KEGG" id="rml:FF011L_07880"/>
<dbReference type="OrthoDB" id="255848at2"/>
<dbReference type="NCBIfam" id="TIGR04294">
    <property type="entry name" value="pre_pil_HX9DG"/>
    <property type="match status" value="1"/>
</dbReference>
<keyword evidence="3" id="KW-1185">Reference proteome</keyword>
<dbReference type="Pfam" id="PF07596">
    <property type="entry name" value="SBP_bac_10"/>
    <property type="match status" value="1"/>
</dbReference>
<evidence type="ECO:0000259" key="1">
    <source>
        <dbReference type="Pfam" id="PF07596"/>
    </source>
</evidence>
<name>A0A517MAY7_9BACT</name>
<dbReference type="InterPro" id="IPR012902">
    <property type="entry name" value="N_methyl_site"/>
</dbReference>
<dbReference type="SUPFAM" id="SSF54523">
    <property type="entry name" value="Pili subunits"/>
    <property type="match status" value="1"/>
</dbReference>
<dbReference type="InterPro" id="IPR011453">
    <property type="entry name" value="DUF1559"/>
</dbReference>
<dbReference type="RefSeq" id="WP_145350235.1">
    <property type="nucleotide sequence ID" value="NZ_CP036262.1"/>
</dbReference>
<dbReference type="InterPro" id="IPR027558">
    <property type="entry name" value="Pre_pil_HX9DG_C"/>
</dbReference>
<dbReference type="Pfam" id="PF07963">
    <property type="entry name" value="N_methyl"/>
    <property type="match status" value="1"/>
</dbReference>
<dbReference type="Proteomes" id="UP000320672">
    <property type="component" value="Chromosome"/>
</dbReference>
<evidence type="ECO:0000313" key="2">
    <source>
        <dbReference type="EMBL" id="QDS92052.1"/>
    </source>
</evidence>
<sequence>MKRNAFTLVELLVVIAIIGVLVGLLLPAVQAAREAARRMSCSNNFKQLGLSLHNYHDTHQAFPLGATAITQGLSLHVALLPFMEQGNKYDRFIIEEVFNSANNRPLTQDAPMAMYICPSSPENTADDTEADYTTHYYGVMGPTGTNPQSGVAYKENTSGAHGGWSEQGLFRWGLKPKNFANIVDGTSNSLAFGEISWSERNGNATRYRAWTRGGQVNQYMAPAKNIARAINSDYTALFNDMSMGSEHPGGAMFGLCDGSVRFVSETINFSTYLSAASVNGRESDGL</sequence>
<dbReference type="PANTHER" id="PTHR30093:SF2">
    <property type="entry name" value="TYPE II SECRETION SYSTEM PROTEIN H"/>
    <property type="match status" value="1"/>
</dbReference>
<dbReference type="NCBIfam" id="TIGR02532">
    <property type="entry name" value="IV_pilin_GFxxxE"/>
    <property type="match status" value="1"/>
</dbReference>
<protein>
    <recommendedName>
        <fullName evidence="1">DUF1559 domain-containing protein</fullName>
    </recommendedName>
</protein>
<feature type="domain" description="DUF1559" evidence="1">
    <location>
        <begin position="30"/>
        <end position="269"/>
    </location>
</feature>
<evidence type="ECO:0000313" key="3">
    <source>
        <dbReference type="Proteomes" id="UP000320672"/>
    </source>
</evidence>
<dbReference type="EMBL" id="CP036262">
    <property type="protein sequence ID" value="QDS92052.1"/>
    <property type="molecule type" value="Genomic_DNA"/>
</dbReference>
<accession>A0A517MAY7</accession>
<reference evidence="2 3" key="1">
    <citation type="submission" date="2019-02" db="EMBL/GenBank/DDBJ databases">
        <title>Deep-cultivation of Planctomycetes and their phenomic and genomic characterization uncovers novel biology.</title>
        <authorList>
            <person name="Wiegand S."/>
            <person name="Jogler M."/>
            <person name="Boedeker C."/>
            <person name="Pinto D."/>
            <person name="Vollmers J."/>
            <person name="Rivas-Marin E."/>
            <person name="Kohn T."/>
            <person name="Peeters S.H."/>
            <person name="Heuer A."/>
            <person name="Rast P."/>
            <person name="Oberbeckmann S."/>
            <person name="Bunk B."/>
            <person name="Jeske O."/>
            <person name="Meyerdierks A."/>
            <person name="Storesund J.E."/>
            <person name="Kallscheuer N."/>
            <person name="Luecker S."/>
            <person name="Lage O.M."/>
            <person name="Pohl T."/>
            <person name="Merkel B.J."/>
            <person name="Hornburger P."/>
            <person name="Mueller R.-W."/>
            <person name="Bruemmer F."/>
            <person name="Labrenz M."/>
            <person name="Spormann A.M."/>
            <person name="Op den Camp H."/>
            <person name="Overmann J."/>
            <person name="Amann R."/>
            <person name="Jetten M.S.M."/>
            <person name="Mascher T."/>
            <person name="Medema M.H."/>
            <person name="Devos D.P."/>
            <person name="Kaster A.-K."/>
            <person name="Ovreas L."/>
            <person name="Rohde M."/>
            <person name="Galperin M.Y."/>
            <person name="Jogler C."/>
        </authorList>
    </citation>
    <scope>NUCLEOTIDE SEQUENCE [LARGE SCALE GENOMIC DNA]</scope>
    <source>
        <strain evidence="2 3">FF011L</strain>
    </source>
</reference>
<dbReference type="AlphaFoldDB" id="A0A517MAY7"/>
<dbReference type="InterPro" id="IPR045584">
    <property type="entry name" value="Pilin-like"/>
</dbReference>
<dbReference type="PANTHER" id="PTHR30093">
    <property type="entry name" value="GENERAL SECRETION PATHWAY PROTEIN G"/>
    <property type="match status" value="1"/>
</dbReference>